<dbReference type="PANTHER" id="PTHR28589:SF1">
    <property type="entry name" value="SMALL RIBOSOMAL SUBUNIT PROTEIN MS34"/>
    <property type="match status" value="1"/>
</dbReference>
<name>A0A7S2C0Z3_9STRA</name>
<proteinExistence type="predicted"/>
<organism evidence="1">
    <name type="scientific">Florenciella parvula</name>
    <dbReference type="NCBI Taxonomy" id="236787"/>
    <lineage>
        <taxon>Eukaryota</taxon>
        <taxon>Sar</taxon>
        <taxon>Stramenopiles</taxon>
        <taxon>Ochrophyta</taxon>
        <taxon>Dictyochophyceae</taxon>
        <taxon>Florenciellales</taxon>
        <taxon>Florenciella</taxon>
    </lineage>
</organism>
<dbReference type="PANTHER" id="PTHR28589">
    <property type="entry name" value="28S RIBOSOMAL PROTEIN S34, MITOCHONDRIAL"/>
    <property type="match status" value="1"/>
</dbReference>
<accession>A0A7S2C0Z3</accession>
<dbReference type="AlphaFoldDB" id="A0A7S2C0Z3"/>
<reference evidence="1" key="1">
    <citation type="submission" date="2021-01" db="EMBL/GenBank/DDBJ databases">
        <authorList>
            <person name="Corre E."/>
            <person name="Pelletier E."/>
            <person name="Niang G."/>
            <person name="Scheremetjew M."/>
            <person name="Finn R."/>
            <person name="Kale V."/>
            <person name="Holt S."/>
            <person name="Cochrane G."/>
            <person name="Meng A."/>
            <person name="Brown T."/>
            <person name="Cohen L."/>
        </authorList>
    </citation>
    <scope>NUCLEOTIDE SEQUENCE</scope>
    <source>
        <strain evidence="1">RCC1693</strain>
    </source>
</reference>
<gene>
    <name evidence="1" type="ORF">FPAR1323_LOCUS7830</name>
</gene>
<sequence>MAPSTTGVNLMQLLTSMRNFGVGVNVRRSVWSNPGCYWTITRVKPNPKAPYSNGKVWGVYYWNHRKIYESQVDKKITGVLKKQWLLDAEQTVEPDLLRRIKLPPGPGQAVEAVEEAAQSA</sequence>
<dbReference type="InterPro" id="IPR032053">
    <property type="entry name" value="Ribosomal_mS34"/>
</dbReference>
<dbReference type="Pfam" id="PF16053">
    <property type="entry name" value="MRP-S34"/>
    <property type="match status" value="1"/>
</dbReference>
<evidence type="ECO:0000313" key="1">
    <source>
        <dbReference type="EMBL" id="CAD9412570.1"/>
    </source>
</evidence>
<protein>
    <submittedName>
        <fullName evidence="1">Uncharacterized protein</fullName>
    </submittedName>
</protein>
<dbReference type="EMBL" id="HBGT01014598">
    <property type="protein sequence ID" value="CAD9412570.1"/>
    <property type="molecule type" value="Transcribed_RNA"/>
</dbReference>
<dbReference type="GO" id="GO:0003735">
    <property type="term" value="F:structural constituent of ribosome"/>
    <property type="evidence" value="ECO:0007669"/>
    <property type="project" value="InterPro"/>
</dbReference>
<dbReference type="GO" id="GO:0005739">
    <property type="term" value="C:mitochondrion"/>
    <property type="evidence" value="ECO:0007669"/>
    <property type="project" value="InterPro"/>
</dbReference>